<reference evidence="1 2" key="1">
    <citation type="submission" date="2016-07" db="EMBL/GenBank/DDBJ databases">
        <title>Pervasive Adenine N6-methylation of Active Genes in Fungi.</title>
        <authorList>
            <consortium name="DOE Joint Genome Institute"/>
            <person name="Mondo S.J."/>
            <person name="Dannebaum R.O."/>
            <person name="Kuo R.C."/>
            <person name="Labutti K."/>
            <person name="Haridas S."/>
            <person name="Kuo A."/>
            <person name="Salamov A."/>
            <person name="Ahrendt S.R."/>
            <person name="Lipzen A."/>
            <person name="Sullivan W."/>
            <person name="Andreopoulos W.B."/>
            <person name="Clum A."/>
            <person name="Lindquist E."/>
            <person name="Daum C."/>
            <person name="Ramamoorthy G.K."/>
            <person name="Gryganskyi A."/>
            <person name="Culley D."/>
            <person name="Magnuson J.K."/>
            <person name="James T.Y."/>
            <person name="O'Malley M.A."/>
            <person name="Stajich J.E."/>
            <person name="Spatafora J.W."/>
            <person name="Visel A."/>
            <person name="Grigoriev I.V."/>
        </authorList>
    </citation>
    <scope>NUCLEOTIDE SEQUENCE [LARGE SCALE GENOMIC DNA]</scope>
    <source>
        <strain evidence="1 2">JEL800</strain>
    </source>
</reference>
<dbReference type="AlphaFoldDB" id="A0A1Y2CPU1"/>
<protein>
    <submittedName>
        <fullName evidence="1">Uncharacterized protein</fullName>
    </submittedName>
</protein>
<sequence length="451" mass="51070">MTKLTELEKNMNGKKGGFMPDFDGMLEMDGLDADLQASLPTMDAQNGFKWARSNVLIMGEYTPEEMCLAFEKENIAGPMRKLGLGQLVLQVDTSGDYVQRMTISAEKLITDFKPISPAQEDGFHIIVLGPKGAGGFPVGSDNFLADLFLRRRFLAFEHLKSYQEIMKILPPEETALETMTRHIQLVALKMANSVNEAIDKANEAIASSLDMSIPHVFVDPEPSHHPQMPNSPGVRMHLPATAGTHFQHEFTIDDGKTARILYNFMTKHLPDKLSVTIVEWLALQNPLLKFTPTRPQLPGQHHPGLGVARQVTEMLVHLCQEKNRDALVSSPEYFHNAVMYRLGGWRFLNPAFEGYLMALMEDLKTDIEEKGLAAVSWAFQNCHVVDSEGVVEVWQMHEQFLPISSRMLAYTTSPEYLRLVEKFTRRYRGKLHIDWTNALEIEKYVLPKKEE</sequence>
<evidence type="ECO:0000313" key="2">
    <source>
        <dbReference type="Proteomes" id="UP000193642"/>
    </source>
</evidence>
<comment type="caution">
    <text evidence="1">The sequence shown here is derived from an EMBL/GenBank/DDBJ whole genome shotgun (WGS) entry which is preliminary data.</text>
</comment>
<accession>A0A1Y2CPU1</accession>
<gene>
    <name evidence="1" type="ORF">BCR33DRAFT_714117</name>
</gene>
<proteinExistence type="predicted"/>
<name>A0A1Y2CPU1_9FUNG</name>
<dbReference type="OrthoDB" id="31616at2759"/>
<dbReference type="Proteomes" id="UP000193642">
    <property type="component" value="Unassembled WGS sequence"/>
</dbReference>
<dbReference type="EMBL" id="MCGO01000010">
    <property type="protein sequence ID" value="ORY49049.1"/>
    <property type="molecule type" value="Genomic_DNA"/>
</dbReference>
<keyword evidence="2" id="KW-1185">Reference proteome</keyword>
<organism evidence="1 2">
    <name type="scientific">Rhizoclosmatium globosum</name>
    <dbReference type="NCBI Taxonomy" id="329046"/>
    <lineage>
        <taxon>Eukaryota</taxon>
        <taxon>Fungi</taxon>
        <taxon>Fungi incertae sedis</taxon>
        <taxon>Chytridiomycota</taxon>
        <taxon>Chytridiomycota incertae sedis</taxon>
        <taxon>Chytridiomycetes</taxon>
        <taxon>Chytridiales</taxon>
        <taxon>Chytriomycetaceae</taxon>
        <taxon>Rhizoclosmatium</taxon>
    </lineage>
</organism>
<evidence type="ECO:0000313" key="1">
    <source>
        <dbReference type="EMBL" id="ORY49049.1"/>
    </source>
</evidence>